<feature type="domain" description="Methyl-accepting transducer" evidence="5">
    <location>
        <begin position="384"/>
        <end position="620"/>
    </location>
</feature>
<dbReference type="GO" id="GO:0016020">
    <property type="term" value="C:membrane"/>
    <property type="evidence" value="ECO:0007669"/>
    <property type="project" value="UniProtKB-SubCell"/>
</dbReference>
<keyword evidence="4" id="KW-1133">Transmembrane helix</keyword>
<keyword evidence="2 3" id="KW-0807">Transducer</keyword>
<dbReference type="GO" id="GO:0007165">
    <property type="term" value="P:signal transduction"/>
    <property type="evidence" value="ECO:0007669"/>
    <property type="project" value="UniProtKB-KW"/>
</dbReference>
<dbReference type="PANTHER" id="PTHR32089:SF112">
    <property type="entry name" value="LYSOZYME-LIKE PROTEIN-RELATED"/>
    <property type="match status" value="1"/>
</dbReference>
<dbReference type="AlphaFoldDB" id="A0AAU7NXH3"/>
<name>A0AAU7NXH3_9GAMM</name>
<evidence type="ECO:0000256" key="4">
    <source>
        <dbReference type="SAM" id="Phobius"/>
    </source>
</evidence>
<accession>A0AAU7NXH3</accession>
<keyword evidence="4" id="KW-0812">Transmembrane</keyword>
<evidence type="ECO:0000313" key="7">
    <source>
        <dbReference type="Proteomes" id="UP001225378"/>
    </source>
</evidence>
<dbReference type="Proteomes" id="UP001225378">
    <property type="component" value="Chromosome"/>
</dbReference>
<gene>
    <name evidence="6" type="ORF">Q9L42_006000</name>
</gene>
<reference evidence="6 7" key="1">
    <citation type="journal article" date="2024" name="Microbiology">
        <title>Methylomarinum rosea sp. nov., a novel halophilic methanotrophic bacterium from the hypersaline Lake Elton.</title>
        <authorList>
            <person name="Suleimanov R.Z."/>
            <person name="Oshkin I.Y."/>
            <person name="Danilova O.V."/>
            <person name="Suzina N.E."/>
            <person name="Dedysh S.N."/>
        </authorList>
    </citation>
    <scope>NUCLEOTIDE SEQUENCE [LARGE SCALE GENOMIC DNA]</scope>
    <source>
        <strain evidence="6 7">Ch1-1</strain>
    </source>
</reference>
<dbReference type="SMART" id="SM00283">
    <property type="entry name" value="MA"/>
    <property type="match status" value="1"/>
</dbReference>
<dbReference type="GO" id="GO:0006935">
    <property type="term" value="P:chemotaxis"/>
    <property type="evidence" value="ECO:0007669"/>
    <property type="project" value="UniProtKB-ARBA"/>
</dbReference>
<sequence length="657" mass="72083">MKIIHISRWMAVMLAVAMVIFISALAWSLNHLSRAFQGVERYGQLKEQVTRRVHVPINAYLDSGDAALLVDIEENIQRLTADVRHDRALSDKARAVFVRLLETINEAVVIDLRAAGKLADPQVLLVNNENQLADEIAMLFAYVEQSTAVSAQTKQQYFVILGKLQRALQRLAATRRNYFVSSNEATLQTIASYHQELTDRAAELSAYPPLAIYSRQERDNDMAQLLGWDDESVEKVDKSAEHVAEVSSLIKRYPKELRNARRFIEQKKAGRQKTAEQMVEIQQRLQRLGQSISTDYQATENKLYGLVSVCLLLIVAVGVALVLLLRHIAMIINQSAEYLLKLASGDLCGSFRLSSKVTEANQLQQAIAQLREYFKVLISNIDRETATLDKCQQAVVSGTQNMKSIVADQQQLSVISAEQMQQLSLSFQEVAGNAAETRNATTSAQENIEEGVKKMRNTRDQVDELSAVINNTSAALMALQEDAKAIEGVLGVIEGFTEQTNLLALNAAIEAARAGEHGRGFAVVADEVRKLASHTAASASEIHLLVEKLNSATRQTVALMQAQQQTAGQTTQAVEDIDRVFAGIHASIVDIHEKSALIAAAVEQQSAVTAEVTEGIGKTAAAAGDSLQEAQNNKTSADDLTVVSDNLQALVRQFTLP</sequence>
<keyword evidence="4" id="KW-0472">Membrane</keyword>
<dbReference type="InterPro" id="IPR004089">
    <property type="entry name" value="MCPsignal_dom"/>
</dbReference>
<protein>
    <submittedName>
        <fullName evidence="6">Methyl-accepting chemotaxis protein</fullName>
    </submittedName>
</protein>
<evidence type="ECO:0000256" key="2">
    <source>
        <dbReference type="ARBA" id="ARBA00023224"/>
    </source>
</evidence>
<keyword evidence="7" id="KW-1185">Reference proteome</keyword>
<dbReference type="PANTHER" id="PTHR32089">
    <property type="entry name" value="METHYL-ACCEPTING CHEMOTAXIS PROTEIN MCPB"/>
    <property type="match status" value="1"/>
</dbReference>
<evidence type="ECO:0000259" key="5">
    <source>
        <dbReference type="PROSITE" id="PS50111"/>
    </source>
</evidence>
<dbReference type="Gene3D" id="1.10.287.950">
    <property type="entry name" value="Methyl-accepting chemotaxis protein"/>
    <property type="match status" value="1"/>
</dbReference>
<organism evidence="6 7">
    <name type="scientific">Methylomarinum roseum</name>
    <dbReference type="NCBI Taxonomy" id="3067653"/>
    <lineage>
        <taxon>Bacteria</taxon>
        <taxon>Pseudomonadati</taxon>
        <taxon>Pseudomonadota</taxon>
        <taxon>Gammaproteobacteria</taxon>
        <taxon>Methylococcales</taxon>
        <taxon>Methylococcaceae</taxon>
        <taxon>Methylomarinum</taxon>
    </lineage>
</organism>
<dbReference type="SUPFAM" id="SSF58104">
    <property type="entry name" value="Methyl-accepting chemotaxis protein (MCP) signaling domain"/>
    <property type="match status" value="1"/>
</dbReference>
<feature type="transmembrane region" description="Helical" evidence="4">
    <location>
        <begin position="303"/>
        <end position="325"/>
    </location>
</feature>
<dbReference type="Pfam" id="PF00015">
    <property type="entry name" value="MCPsignal"/>
    <property type="match status" value="1"/>
</dbReference>
<evidence type="ECO:0000256" key="3">
    <source>
        <dbReference type="PROSITE-ProRule" id="PRU00284"/>
    </source>
</evidence>
<evidence type="ECO:0000256" key="1">
    <source>
        <dbReference type="ARBA" id="ARBA00004370"/>
    </source>
</evidence>
<dbReference type="KEGG" id="mech:Q9L42_006000"/>
<dbReference type="RefSeq" id="WP_349432285.1">
    <property type="nucleotide sequence ID" value="NZ_CP157743.1"/>
</dbReference>
<dbReference type="PROSITE" id="PS50111">
    <property type="entry name" value="CHEMOTAXIS_TRANSDUC_2"/>
    <property type="match status" value="1"/>
</dbReference>
<proteinExistence type="predicted"/>
<evidence type="ECO:0000313" key="6">
    <source>
        <dbReference type="EMBL" id="XBS21675.1"/>
    </source>
</evidence>
<dbReference type="EMBL" id="CP157743">
    <property type="protein sequence ID" value="XBS21675.1"/>
    <property type="molecule type" value="Genomic_DNA"/>
</dbReference>
<comment type="subcellular location">
    <subcellularLocation>
        <location evidence="1">Membrane</location>
    </subcellularLocation>
</comment>